<evidence type="ECO:0000256" key="1">
    <source>
        <dbReference type="ARBA" id="ARBA00022737"/>
    </source>
</evidence>
<keyword evidence="1" id="KW-0677">Repeat</keyword>
<keyword evidence="4" id="KW-0472">Membrane</keyword>
<protein>
    <submittedName>
        <fullName evidence="5">Tetratricopeptide repeat protein</fullName>
    </submittedName>
</protein>
<feature type="transmembrane region" description="Helical" evidence="4">
    <location>
        <begin position="370"/>
        <end position="388"/>
    </location>
</feature>
<evidence type="ECO:0000256" key="3">
    <source>
        <dbReference type="PROSITE-ProRule" id="PRU00339"/>
    </source>
</evidence>
<feature type="transmembrane region" description="Helical" evidence="4">
    <location>
        <begin position="341"/>
        <end position="358"/>
    </location>
</feature>
<dbReference type="RefSeq" id="WP_160629575.1">
    <property type="nucleotide sequence ID" value="NZ_CP047593.1"/>
</dbReference>
<name>A0A6P1MEB9_9BACT</name>
<evidence type="ECO:0000313" key="5">
    <source>
        <dbReference type="EMBL" id="QHI70398.1"/>
    </source>
</evidence>
<feature type="transmembrane region" description="Helical" evidence="4">
    <location>
        <begin position="257"/>
        <end position="279"/>
    </location>
</feature>
<feature type="transmembrane region" description="Helical" evidence="4">
    <location>
        <begin position="175"/>
        <end position="199"/>
    </location>
</feature>
<keyword evidence="2 3" id="KW-0802">TPR repeat</keyword>
<evidence type="ECO:0000256" key="2">
    <source>
        <dbReference type="ARBA" id="ARBA00022803"/>
    </source>
</evidence>
<dbReference type="PROSITE" id="PS50005">
    <property type="entry name" value="TPR"/>
    <property type="match status" value="1"/>
</dbReference>
<feature type="transmembrane region" description="Helical" evidence="4">
    <location>
        <begin position="316"/>
        <end position="335"/>
    </location>
</feature>
<dbReference type="Pfam" id="PF14559">
    <property type="entry name" value="TPR_19"/>
    <property type="match status" value="1"/>
</dbReference>
<dbReference type="InterPro" id="IPR011990">
    <property type="entry name" value="TPR-like_helical_dom_sf"/>
</dbReference>
<dbReference type="Proteomes" id="UP000464954">
    <property type="component" value="Chromosome"/>
</dbReference>
<keyword evidence="4" id="KW-1133">Transmembrane helix</keyword>
<organism evidence="5 6">
    <name type="scientific">Tichowtungia aerotolerans</name>
    <dbReference type="NCBI Taxonomy" id="2697043"/>
    <lineage>
        <taxon>Bacteria</taxon>
        <taxon>Pseudomonadati</taxon>
        <taxon>Kiritimatiellota</taxon>
        <taxon>Tichowtungiia</taxon>
        <taxon>Tichowtungiales</taxon>
        <taxon>Tichowtungiaceae</taxon>
        <taxon>Tichowtungia</taxon>
    </lineage>
</organism>
<dbReference type="EMBL" id="CP047593">
    <property type="protein sequence ID" value="QHI70398.1"/>
    <property type="molecule type" value="Genomic_DNA"/>
</dbReference>
<proteinExistence type="predicted"/>
<dbReference type="AlphaFoldDB" id="A0A6P1MEB9"/>
<dbReference type="InterPro" id="IPR019734">
    <property type="entry name" value="TPR_rpt"/>
</dbReference>
<feature type="transmembrane region" description="Helical" evidence="4">
    <location>
        <begin position="219"/>
        <end position="236"/>
    </location>
</feature>
<dbReference type="SMART" id="SM00028">
    <property type="entry name" value="TPR"/>
    <property type="match status" value="2"/>
</dbReference>
<keyword evidence="6" id="KW-1185">Reference proteome</keyword>
<dbReference type="InterPro" id="IPR052346">
    <property type="entry name" value="O-mannosyl-transferase_TMTC"/>
</dbReference>
<dbReference type="SUPFAM" id="SSF48452">
    <property type="entry name" value="TPR-like"/>
    <property type="match status" value="1"/>
</dbReference>
<reference evidence="5 6" key="1">
    <citation type="submission" date="2020-01" db="EMBL/GenBank/DDBJ databases">
        <title>Ponticoccus aerotolerans gen. nov., sp. nov., an anaerobic bacterium and proposal of Ponticoccusceae fam. nov., Ponticoccusles ord. nov. and Ponticoccuse classis nov. in the phylum Kiritimatiellaeota.</title>
        <authorList>
            <person name="Zhou L.Y."/>
            <person name="Du Z.J."/>
        </authorList>
    </citation>
    <scope>NUCLEOTIDE SEQUENCE [LARGE SCALE GENOMIC DNA]</scope>
    <source>
        <strain evidence="5 6">S-5007</strain>
    </source>
</reference>
<gene>
    <name evidence="5" type="ORF">GT409_13425</name>
</gene>
<dbReference type="PANTHER" id="PTHR44227:SF3">
    <property type="entry name" value="PROTEIN O-MANNOSYL-TRANSFERASE TMTC4"/>
    <property type="match status" value="1"/>
</dbReference>
<dbReference type="PANTHER" id="PTHR44227">
    <property type="match status" value="1"/>
</dbReference>
<sequence>MDVPSERRATAGIFLLLVLLVCIVFGQTVSFDFVNFDDGPYVYANPHIANGVTLDGLKWILMNPHSANWHPLTSFSHMLDCQLYGLNPFGPHLTNFVLHMAAVLSLFLVLRSMTGSVWRSAVVAALFAVHPLRAESVAWVSERKDLLSGLFFILTLGAYQRYTCRSFSMRYYMPVLVLFVCGLLSKSMLVTLPFVLLLLDFWPLNRFSSEKTSRLILEKTPLLLLAALFCGITVWAQRGAIASVNAFPFLWRIENAVISYMVYIRQLFLPLGLTALYPVRDGLFPLWQVAGAVVFLGAVSVVAVRKLKTCPSFFIGWFWYAGMLVPVIGILQVGTQAHADRYTYLPQIGLVIAIVWLVSERAVTRNRQLAVSILAAGIICALTVAARIQTATWRDGTALWTRVLAHNDHNPIAHSNFGALLLVEGKTDRAIEHFEKSIRQSPGRAEVYNNLASAYADQQRYAEAVKAAGIALELAGKQCAPEVVEAIRVRYEGYRLHLAR</sequence>
<evidence type="ECO:0000256" key="4">
    <source>
        <dbReference type="SAM" id="Phobius"/>
    </source>
</evidence>
<keyword evidence="4" id="KW-0812">Transmembrane</keyword>
<dbReference type="Gene3D" id="1.25.40.10">
    <property type="entry name" value="Tetratricopeptide repeat domain"/>
    <property type="match status" value="1"/>
</dbReference>
<feature type="repeat" description="TPR" evidence="3">
    <location>
        <begin position="411"/>
        <end position="444"/>
    </location>
</feature>
<evidence type="ECO:0000313" key="6">
    <source>
        <dbReference type="Proteomes" id="UP000464954"/>
    </source>
</evidence>
<feature type="transmembrane region" description="Helical" evidence="4">
    <location>
        <begin position="285"/>
        <end position="304"/>
    </location>
</feature>
<dbReference type="KEGG" id="taer:GT409_13425"/>
<feature type="transmembrane region" description="Helical" evidence="4">
    <location>
        <begin position="93"/>
        <end position="110"/>
    </location>
</feature>
<accession>A0A6P1MEB9</accession>